<name>A0A225VAE3_9STRA</name>
<protein>
    <submittedName>
        <fullName evidence="2">Avirulence (Avh) protein</fullName>
    </submittedName>
</protein>
<keyword evidence="3" id="KW-1185">Reference proteome</keyword>
<evidence type="ECO:0000313" key="2">
    <source>
        <dbReference type="EMBL" id="OWZ01848.1"/>
    </source>
</evidence>
<evidence type="ECO:0000313" key="3">
    <source>
        <dbReference type="Proteomes" id="UP000198211"/>
    </source>
</evidence>
<proteinExistence type="predicted"/>
<evidence type="ECO:0000256" key="1">
    <source>
        <dbReference type="SAM" id="SignalP"/>
    </source>
</evidence>
<feature type="chain" id="PRO_5012895051" evidence="1">
    <location>
        <begin position="21"/>
        <end position="238"/>
    </location>
</feature>
<feature type="signal peptide" evidence="1">
    <location>
        <begin position="1"/>
        <end position="20"/>
    </location>
</feature>
<accession>A0A225VAE3</accession>
<dbReference type="OrthoDB" id="118898at2759"/>
<reference evidence="3" key="1">
    <citation type="submission" date="2017-03" db="EMBL/GenBank/DDBJ databases">
        <title>Phytopthora megakarya and P. palmivora, two closely related causual agents of cacao black pod achieved similar genome size and gene model numbers by different mechanisms.</title>
        <authorList>
            <person name="Ali S."/>
            <person name="Shao J."/>
            <person name="Larry D.J."/>
            <person name="Kronmiller B."/>
            <person name="Shen D."/>
            <person name="Strem M.D."/>
            <person name="Melnick R.L."/>
            <person name="Guiltinan M.J."/>
            <person name="Tyler B.M."/>
            <person name="Meinhardt L.W."/>
            <person name="Bailey B.A."/>
        </authorList>
    </citation>
    <scope>NUCLEOTIDE SEQUENCE [LARGE SCALE GENOMIC DNA]</scope>
    <source>
        <strain evidence="3">zdho120</strain>
    </source>
</reference>
<organism evidence="2 3">
    <name type="scientific">Phytophthora megakarya</name>
    <dbReference type="NCBI Taxonomy" id="4795"/>
    <lineage>
        <taxon>Eukaryota</taxon>
        <taxon>Sar</taxon>
        <taxon>Stramenopiles</taxon>
        <taxon>Oomycota</taxon>
        <taxon>Peronosporomycetes</taxon>
        <taxon>Peronosporales</taxon>
        <taxon>Peronosporaceae</taxon>
        <taxon>Phytophthora</taxon>
    </lineage>
</organism>
<comment type="caution">
    <text evidence="2">The sequence shown here is derived from an EMBL/GenBank/DDBJ whole genome shotgun (WGS) entry which is preliminary data.</text>
</comment>
<dbReference type="EMBL" id="NBNE01006572">
    <property type="protein sequence ID" value="OWZ01848.1"/>
    <property type="molecule type" value="Genomic_DNA"/>
</dbReference>
<keyword evidence="1" id="KW-0732">Signal</keyword>
<dbReference type="Proteomes" id="UP000198211">
    <property type="component" value="Unassembled WGS sequence"/>
</dbReference>
<sequence>MRIHFLVCFAFLISIVLIDADTSPQRSTFQGVSDTGNLGRKLLRSSIVDDKGNTEERAGGVSVSDFDKFKSVLSNPGKLHLANWLESGKSVDTVFTRLHLHKGGSLFYKPQFSVWGILHARDLGTKSPEMSAISALTRQYGDEHLFNILETSKTNPRTELLATKLEIKQMQQGGAWKNIFDKPEFTTWTKYVDDLNTKYPEEPTWMYSTHKKYFNDVILFKLIYAVKWSEMCTFVEFA</sequence>
<gene>
    <name evidence="2" type="ORF">PHMEG_00026693</name>
</gene>
<dbReference type="AlphaFoldDB" id="A0A225VAE3"/>